<sequence length="179" mass="20597">MLSKQDITLQYINQSSQTQLKHNMNQIHKIFYNVITNNLELDEKTIEELCLVISASDSKVVVILNFYMLLFLLVKQSKCENRAQEFTTTFSGVQIGIVPWALGIINTALQNPNIQQQETSKIVQILEINLQESFNKNGVENIQLLINIQSILNKKMQLYYKLEGVVCNMSKSINLRNLF</sequence>
<evidence type="ECO:0000313" key="2">
    <source>
        <dbReference type="EMBL" id="KAH0575976.1"/>
    </source>
</evidence>
<gene>
    <name evidence="1" type="ORF">SS50377_14562</name>
    <name evidence="2" type="ORF">SS50377_21513</name>
</gene>
<evidence type="ECO:0000313" key="3">
    <source>
        <dbReference type="Proteomes" id="UP000018208"/>
    </source>
</evidence>
<dbReference type="VEuPathDB" id="GiardiaDB:SS50377_21513"/>
<accession>V6LP47</accession>
<protein>
    <submittedName>
        <fullName evidence="1">Uncharacterized protein</fullName>
    </submittedName>
</protein>
<dbReference type="Proteomes" id="UP000018208">
    <property type="component" value="Unassembled WGS sequence"/>
</dbReference>
<proteinExistence type="predicted"/>
<evidence type="ECO:0000313" key="1">
    <source>
        <dbReference type="EMBL" id="EST45491.1"/>
    </source>
</evidence>
<reference evidence="2" key="2">
    <citation type="submission" date="2020-12" db="EMBL/GenBank/DDBJ databases">
        <title>New Spironucleus salmonicida genome in near-complete chromosomes.</title>
        <authorList>
            <person name="Xu F."/>
            <person name="Kurt Z."/>
            <person name="Jimenez-Gonzalez A."/>
            <person name="Astvaldsson A."/>
            <person name="Andersson J.O."/>
            <person name="Svard S.G."/>
        </authorList>
    </citation>
    <scope>NUCLEOTIDE SEQUENCE</scope>
    <source>
        <strain evidence="2">ATCC 50377</strain>
    </source>
</reference>
<reference evidence="1 2" key="1">
    <citation type="journal article" date="2014" name="PLoS Genet.">
        <title>The Genome of Spironucleus salmonicida Highlights a Fish Pathogen Adapted to Fluctuating Environments.</title>
        <authorList>
            <person name="Xu F."/>
            <person name="Jerlstrom-Hultqvist J."/>
            <person name="Einarsson E."/>
            <person name="Astvaldsson A."/>
            <person name="Svard S.G."/>
            <person name="Andersson J.O."/>
        </authorList>
    </citation>
    <scope>NUCLEOTIDE SEQUENCE</scope>
    <source>
        <strain evidence="2">ATCC 50377</strain>
    </source>
</reference>
<dbReference type="EMBL" id="KI546094">
    <property type="protein sequence ID" value="EST45491.1"/>
    <property type="molecule type" value="Genomic_DNA"/>
</dbReference>
<keyword evidence="3" id="KW-1185">Reference proteome</keyword>
<dbReference type="AlphaFoldDB" id="V6LP47"/>
<organism evidence="1">
    <name type="scientific">Spironucleus salmonicida</name>
    <dbReference type="NCBI Taxonomy" id="348837"/>
    <lineage>
        <taxon>Eukaryota</taxon>
        <taxon>Metamonada</taxon>
        <taxon>Diplomonadida</taxon>
        <taxon>Hexamitidae</taxon>
        <taxon>Hexamitinae</taxon>
        <taxon>Spironucleus</taxon>
    </lineage>
</organism>
<dbReference type="EMBL" id="AUWU02000002">
    <property type="protein sequence ID" value="KAH0575976.1"/>
    <property type="molecule type" value="Genomic_DNA"/>
</dbReference>
<name>V6LP47_9EUKA</name>